<evidence type="ECO:0000256" key="1">
    <source>
        <dbReference type="SAM" id="Coils"/>
    </source>
</evidence>
<name>A0A538U5I3_UNCEI</name>
<organism evidence="3 4">
    <name type="scientific">Eiseniibacteriota bacterium</name>
    <dbReference type="NCBI Taxonomy" id="2212470"/>
    <lineage>
        <taxon>Bacteria</taxon>
        <taxon>Candidatus Eiseniibacteriota</taxon>
    </lineage>
</organism>
<evidence type="ECO:0000313" key="3">
    <source>
        <dbReference type="EMBL" id="TMQ71162.1"/>
    </source>
</evidence>
<accession>A0A538U5I3</accession>
<sequence length="123" mass="13424">MEVIVHHAESRGLRRAAVYAALLTALGIATLALSQCTRVSDRLTGVALNHGGPDHCKRDCNQFSARQAQQERKLHRENARACESDPACVAAENARHEAEEDRLEQASNACRADCHRQGGGHDD</sequence>
<protein>
    <submittedName>
        <fullName evidence="3">Uncharacterized protein</fullName>
    </submittedName>
</protein>
<dbReference type="Proteomes" id="UP000319771">
    <property type="component" value="Unassembled WGS sequence"/>
</dbReference>
<evidence type="ECO:0000256" key="2">
    <source>
        <dbReference type="SAM" id="Phobius"/>
    </source>
</evidence>
<dbReference type="AlphaFoldDB" id="A0A538U5I3"/>
<keyword evidence="2" id="KW-0812">Transmembrane</keyword>
<comment type="caution">
    <text evidence="3">The sequence shown here is derived from an EMBL/GenBank/DDBJ whole genome shotgun (WGS) entry which is preliminary data.</text>
</comment>
<reference evidence="3 4" key="1">
    <citation type="journal article" date="2019" name="Nat. Microbiol.">
        <title>Mediterranean grassland soil C-N compound turnover is dependent on rainfall and depth, and is mediated by genomically divergent microorganisms.</title>
        <authorList>
            <person name="Diamond S."/>
            <person name="Andeer P.F."/>
            <person name="Li Z."/>
            <person name="Crits-Christoph A."/>
            <person name="Burstein D."/>
            <person name="Anantharaman K."/>
            <person name="Lane K.R."/>
            <person name="Thomas B.C."/>
            <person name="Pan C."/>
            <person name="Northen T.R."/>
            <person name="Banfield J.F."/>
        </authorList>
    </citation>
    <scope>NUCLEOTIDE SEQUENCE [LARGE SCALE GENOMIC DNA]</scope>
    <source>
        <strain evidence="3">WS_11</strain>
    </source>
</reference>
<feature type="transmembrane region" description="Helical" evidence="2">
    <location>
        <begin position="16"/>
        <end position="34"/>
    </location>
</feature>
<evidence type="ECO:0000313" key="4">
    <source>
        <dbReference type="Proteomes" id="UP000319771"/>
    </source>
</evidence>
<keyword evidence="1" id="KW-0175">Coiled coil</keyword>
<keyword evidence="2" id="KW-1133">Transmembrane helix</keyword>
<gene>
    <name evidence="3" type="ORF">E6K81_10765</name>
</gene>
<dbReference type="EMBL" id="VBPB01000181">
    <property type="protein sequence ID" value="TMQ71162.1"/>
    <property type="molecule type" value="Genomic_DNA"/>
</dbReference>
<proteinExistence type="predicted"/>
<feature type="coiled-coil region" evidence="1">
    <location>
        <begin position="65"/>
        <end position="109"/>
    </location>
</feature>
<keyword evidence="2" id="KW-0472">Membrane</keyword>